<evidence type="ECO:0000313" key="2">
    <source>
        <dbReference type="Proteomes" id="UP000006729"/>
    </source>
</evidence>
<protein>
    <submittedName>
        <fullName evidence="1">Uncharacterized protein</fullName>
    </submittedName>
</protein>
<gene>
    <name evidence="1" type="ORF">POPTR_005G099266v4</name>
</gene>
<dbReference type="Proteomes" id="UP000006729">
    <property type="component" value="Chromosome 5"/>
</dbReference>
<accession>A0ACC0SYZ9</accession>
<reference evidence="1 2" key="1">
    <citation type="journal article" date="2006" name="Science">
        <title>The genome of black cottonwood, Populus trichocarpa (Torr. &amp; Gray).</title>
        <authorList>
            <person name="Tuskan G.A."/>
            <person name="Difazio S."/>
            <person name="Jansson S."/>
            <person name="Bohlmann J."/>
            <person name="Grigoriev I."/>
            <person name="Hellsten U."/>
            <person name="Putnam N."/>
            <person name="Ralph S."/>
            <person name="Rombauts S."/>
            <person name="Salamov A."/>
            <person name="Schein J."/>
            <person name="Sterck L."/>
            <person name="Aerts A."/>
            <person name="Bhalerao R.R."/>
            <person name="Bhalerao R.P."/>
            <person name="Blaudez D."/>
            <person name="Boerjan W."/>
            <person name="Brun A."/>
            <person name="Brunner A."/>
            <person name="Busov V."/>
            <person name="Campbell M."/>
            <person name="Carlson J."/>
            <person name="Chalot M."/>
            <person name="Chapman J."/>
            <person name="Chen G.L."/>
            <person name="Cooper D."/>
            <person name="Coutinho P.M."/>
            <person name="Couturier J."/>
            <person name="Covert S."/>
            <person name="Cronk Q."/>
            <person name="Cunningham R."/>
            <person name="Davis J."/>
            <person name="Degroeve S."/>
            <person name="Dejardin A."/>
            <person name="Depamphilis C."/>
            <person name="Detter J."/>
            <person name="Dirks B."/>
            <person name="Dubchak I."/>
            <person name="Duplessis S."/>
            <person name="Ehlting J."/>
            <person name="Ellis B."/>
            <person name="Gendler K."/>
            <person name="Goodstein D."/>
            <person name="Gribskov M."/>
            <person name="Grimwood J."/>
            <person name="Groover A."/>
            <person name="Gunter L."/>
            <person name="Hamberger B."/>
            <person name="Heinze B."/>
            <person name="Helariutta Y."/>
            <person name="Henrissat B."/>
            <person name="Holligan D."/>
            <person name="Holt R."/>
            <person name="Huang W."/>
            <person name="Islam-Faridi N."/>
            <person name="Jones S."/>
            <person name="Jones-Rhoades M."/>
            <person name="Jorgensen R."/>
            <person name="Joshi C."/>
            <person name="Kangasjarvi J."/>
            <person name="Karlsson J."/>
            <person name="Kelleher C."/>
            <person name="Kirkpatrick R."/>
            <person name="Kirst M."/>
            <person name="Kohler A."/>
            <person name="Kalluri U."/>
            <person name="Larimer F."/>
            <person name="Leebens-Mack J."/>
            <person name="Leple J.C."/>
            <person name="Locascio P."/>
            <person name="Lou Y."/>
            <person name="Lucas S."/>
            <person name="Martin F."/>
            <person name="Montanini B."/>
            <person name="Napoli C."/>
            <person name="Nelson D.R."/>
            <person name="Nelson C."/>
            <person name="Nieminen K."/>
            <person name="Nilsson O."/>
            <person name="Pereda V."/>
            <person name="Peter G."/>
            <person name="Philippe R."/>
            <person name="Pilate G."/>
            <person name="Poliakov A."/>
            <person name="Razumovskaya J."/>
            <person name="Richardson P."/>
            <person name="Rinaldi C."/>
            <person name="Ritland K."/>
            <person name="Rouze P."/>
            <person name="Ryaboy D."/>
            <person name="Schmutz J."/>
            <person name="Schrader J."/>
            <person name="Segerman B."/>
            <person name="Shin H."/>
            <person name="Siddiqui A."/>
            <person name="Sterky F."/>
            <person name="Terry A."/>
            <person name="Tsai C.J."/>
            <person name="Uberbacher E."/>
            <person name="Unneberg P."/>
            <person name="Vahala J."/>
            <person name="Wall K."/>
            <person name="Wessler S."/>
            <person name="Yang G."/>
            <person name="Yin T."/>
            <person name="Douglas C."/>
            <person name="Marra M."/>
            <person name="Sandberg G."/>
            <person name="Van de Peer Y."/>
            <person name="Rokhsar D."/>
        </authorList>
    </citation>
    <scope>NUCLEOTIDE SEQUENCE [LARGE SCALE GENOMIC DNA]</scope>
    <source>
        <strain evidence="2">cv. Nisqually</strain>
    </source>
</reference>
<dbReference type="EMBL" id="CM009294">
    <property type="protein sequence ID" value="KAI9394486.1"/>
    <property type="molecule type" value="Genomic_DNA"/>
</dbReference>
<proteinExistence type="predicted"/>
<keyword evidence="2" id="KW-1185">Reference proteome</keyword>
<organism evidence="1 2">
    <name type="scientific">Populus trichocarpa</name>
    <name type="common">Western balsam poplar</name>
    <name type="synonym">Populus balsamifera subsp. trichocarpa</name>
    <dbReference type="NCBI Taxonomy" id="3694"/>
    <lineage>
        <taxon>Eukaryota</taxon>
        <taxon>Viridiplantae</taxon>
        <taxon>Streptophyta</taxon>
        <taxon>Embryophyta</taxon>
        <taxon>Tracheophyta</taxon>
        <taxon>Spermatophyta</taxon>
        <taxon>Magnoliopsida</taxon>
        <taxon>eudicotyledons</taxon>
        <taxon>Gunneridae</taxon>
        <taxon>Pentapetalae</taxon>
        <taxon>rosids</taxon>
        <taxon>fabids</taxon>
        <taxon>Malpighiales</taxon>
        <taxon>Salicaceae</taxon>
        <taxon>Saliceae</taxon>
        <taxon>Populus</taxon>
    </lineage>
</organism>
<comment type="caution">
    <text evidence="1">The sequence shown here is derived from an EMBL/GenBank/DDBJ whole genome shotgun (WGS) entry which is preliminary data.</text>
</comment>
<evidence type="ECO:0000313" key="1">
    <source>
        <dbReference type="EMBL" id="KAI9394486.1"/>
    </source>
</evidence>
<name>A0ACC0SYZ9_POPTR</name>
<sequence>MLLVESSNHALDQIFSNLNRMRFGCMHDVGKWWIFFPFISPFFFPVVFLIFCWLEWLRVWTYLFIQVSAIHYIQIVETDMTSLLCVAEALEALVLIFSCLLRHRDFFGTVNKLEVLQLGIAFYLFATGRPL</sequence>